<dbReference type="Gene3D" id="2.10.25.10">
    <property type="entry name" value="Laminin"/>
    <property type="match status" value="1"/>
</dbReference>
<feature type="non-terminal residue" evidence="2">
    <location>
        <position position="185"/>
    </location>
</feature>
<dbReference type="Gene3D" id="2.10.50.10">
    <property type="entry name" value="Tumor Necrosis Factor Receptor, subunit A, domain 2"/>
    <property type="match status" value="1"/>
</dbReference>
<feature type="domain" description="EGF-like" evidence="1">
    <location>
        <begin position="130"/>
        <end position="143"/>
    </location>
</feature>
<protein>
    <recommendedName>
        <fullName evidence="1">EGF-like domain-containing protein</fullName>
    </recommendedName>
</protein>
<organism evidence="2 3">
    <name type="scientific">Elysia chlorotica</name>
    <name type="common">Eastern emerald elysia</name>
    <name type="synonym">Sea slug</name>
    <dbReference type="NCBI Taxonomy" id="188477"/>
    <lineage>
        <taxon>Eukaryota</taxon>
        <taxon>Metazoa</taxon>
        <taxon>Spiralia</taxon>
        <taxon>Lophotrochozoa</taxon>
        <taxon>Mollusca</taxon>
        <taxon>Gastropoda</taxon>
        <taxon>Heterobranchia</taxon>
        <taxon>Euthyneura</taxon>
        <taxon>Panpulmonata</taxon>
        <taxon>Sacoglossa</taxon>
        <taxon>Placobranchoidea</taxon>
        <taxon>Plakobranchidae</taxon>
        <taxon>Elysia</taxon>
    </lineage>
</organism>
<dbReference type="OrthoDB" id="6515930at2759"/>
<comment type="caution">
    <text evidence="2">The sequence shown here is derived from an EMBL/GenBank/DDBJ whole genome shotgun (WGS) entry which is preliminary data.</text>
</comment>
<gene>
    <name evidence="2" type="ORF">EGW08_004330</name>
</gene>
<name>A0A3S1A100_ELYCH</name>
<evidence type="ECO:0000313" key="3">
    <source>
        <dbReference type="Proteomes" id="UP000271974"/>
    </source>
</evidence>
<dbReference type="InterPro" id="IPR000742">
    <property type="entry name" value="EGF"/>
</dbReference>
<sequence length="185" mass="20121">MAYGGTSGLQRVSNQTVEQLQNLTFPGWDTSEKGRQTLVYGMAVGTASLPQIRRVVLTGAENWKLFDTFSDLENLAHNLDNSNENIRTIGKEGKNADWKHDTDQSSVACSMTCSEHAQCLCSLTTGQTLCTCLPGYFGNGQHCTPCPKGSYKEDTSARRRCDSCPIHLGTRDEGATSAHLCKPGL</sequence>
<evidence type="ECO:0000313" key="2">
    <source>
        <dbReference type="EMBL" id="RUS87914.1"/>
    </source>
</evidence>
<dbReference type="EMBL" id="RQTK01000097">
    <property type="protein sequence ID" value="RUS87914.1"/>
    <property type="molecule type" value="Genomic_DNA"/>
</dbReference>
<reference evidence="2 3" key="1">
    <citation type="submission" date="2019-01" db="EMBL/GenBank/DDBJ databases">
        <title>A draft genome assembly of the solar-powered sea slug Elysia chlorotica.</title>
        <authorList>
            <person name="Cai H."/>
            <person name="Li Q."/>
            <person name="Fang X."/>
            <person name="Li J."/>
            <person name="Curtis N.E."/>
            <person name="Altenburger A."/>
            <person name="Shibata T."/>
            <person name="Feng M."/>
            <person name="Maeda T."/>
            <person name="Schwartz J.A."/>
            <person name="Shigenobu S."/>
            <person name="Lundholm N."/>
            <person name="Nishiyama T."/>
            <person name="Yang H."/>
            <person name="Hasebe M."/>
            <person name="Li S."/>
            <person name="Pierce S.K."/>
            <person name="Wang J."/>
        </authorList>
    </citation>
    <scope>NUCLEOTIDE SEQUENCE [LARGE SCALE GENOMIC DNA]</scope>
    <source>
        <strain evidence="2">EC2010</strain>
        <tissue evidence="2">Whole organism of an adult</tissue>
    </source>
</reference>
<proteinExistence type="predicted"/>
<keyword evidence="3" id="KW-1185">Reference proteome</keyword>
<dbReference type="PROSITE" id="PS01186">
    <property type="entry name" value="EGF_2"/>
    <property type="match status" value="1"/>
</dbReference>
<dbReference type="InterPro" id="IPR009030">
    <property type="entry name" value="Growth_fac_rcpt_cys_sf"/>
</dbReference>
<evidence type="ECO:0000259" key="1">
    <source>
        <dbReference type="PROSITE" id="PS01186"/>
    </source>
</evidence>
<dbReference type="AlphaFoldDB" id="A0A3S1A100"/>
<dbReference type="SUPFAM" id="SSF57184">
    <property type="entry name" value="Growth factor receptor domain"/>
    <property type="match status" value="1"/>
</dbReference>
<dbReference type="Pfam" id="PF07699">
    <property type="entry name" value="Ephrin_rec_like"/>
    <property type="match status" value="1"/>
</dbReference>
<dbReference type="Proteomes" id="UP000271974">
    <property type="component" value="Unassembled WGS sequence"/>
</dbReference>
<dbReference type="InterPro" id="IPR011641">
    <property type="entry name" value="Tyr-kin_ephrin_A/B_rcpt-like"/>
</dbReference>
<accession>A0A3S1A100</accession>
<dbReference type="SMART" id="SM01411">
    <property type="entry name" value="Ephrin_rec_like"/>
    <property type="match status" value="1"/>
</dbReference>